<feature type="transmembrane region" description="Helical" evidence="1">
    <location>
        <begin position="898"/>
        <end position="920"/>
    </location>
</feature>
<evidence type="ECO:0000313" key="3">
    <source>
        <dbReference type="EMBL" id="OMJ89226.1"/>
    </source>
</evidence>
<keyword evidence="1" id="KW-0472">Membrane</keyword>
<keyword evidence="1" id="KW-0812">Transmembrane</keyword>
<reference evidence="3 4" key="1">
    <citation type="submission" date="2016-11" db="EMBL/GenBank/DDBJ databases">
        <title>The macronuclear genome of Stentor coeruleus: a giant cell with tiny introns.</title>
        <authorList>
            <person name="Slabodnick M."/>
            <person name="Ruby J.G."/>
            <person name="Reiff S.B."/>
            <person name="Swart E.C."/>
            <person name="Gosai S."/>
            <person name="Prabakaran S."/>
            <person name="Witkowska E."/>
            <person name="Larue G.E."/>
            <person name="Fisher S."/>
            <person name="Freeman R.M."/>
            <person name="Gunawardena J."/>
            <person name="Chu W."/>
            <person name="Stover N.A."/>
            <person name="Gregory B.D."/>
            <person name="Nowacki M."/>
            <person name="Derisi J."/>
            <person name="Roy S.W."/>
            <person name="Marshall W.F."/>
            <person name="Sood P."/>
        </authorList>
    </citation>
    <scope>NUCLEOTIDE SEQUENCE [LARGE SCALE GENOMIC DNA]</scope>
    <source>
        <strain evidence="3">WM001</strain>
    </source>
</reference>
<sequence length="1139" mass="131610">MVLVFGFILLTLVRSISITDCLIFLSSETPPSLISYFNIQNTIFLDSNSINIEYINTFITIKPLIVIDATFSYTFIPFINFFTELYEITYITLTRDLSFNSNRISLHRSYLSEASVLEALLTNYNLTNVIIITSGELEDTKIAEELKKLKALKNHNLINFYNEISESKASEIVKKNIKVKGLTKIVIIDRTENIELIQKALETQKIIKEGLFLLYSSQSIPQDFIEGSIFIKEFGLENAESLAEYHYFAIENCLNYINNNFPKSAEILDSNGIKEILYKYSQRNITYSLLNFYKGKLSNVGNISKIENIEGDDGFTIKIDDIIYFPGNATEIYDKSEVKLIFSIANGENEIYHLYKAPQIAYTYKGAEYAISQINDKKLIPGFYIETFPTDCGMFIYDPFWYKNCFSSIYDKLGIAYISSFFGGGLKGNYLTLKDYGINLPQISPLGALSGLDNKTEFPELFKFEESLDNFIYSWLLVFQSFGFKEIVVIGSFREDFDLYPYFLEGIKRNGFKIANSEEYRIIPANYTRDNFNEYKDLFIKLKETHCNAFFITCLYPEMVIEALYDVGLRKGDFFFISTVDTAYQYFSNVEEPYLSKRKELLIGSLSITLYEWIGELGYEIREDLSKKYQNINNMCLTYDTVLVIKEAILYLLAKGEDYEDPLKLIHTMRNNKIIGCIGSIYFSKETTGRTSAQYLLSQIFYDEKSKNLYFTDIAHLDRFSDQIITIIGDFQWAGGSKIPNIRPKNPCSFDSFMVSSSTKGRIVLYCICGFCFLITLIIFVFTLLKGSLKVDLLTQESFMTFDDMVYFAYFPLQFFQILVLGPDQKAYKYLLKNFQILLSLNYELFFNVEYEVFWKVFIFNFILATIWILFSIIYILKLDYRYNNFFSFLGFNRILRNIIPIIGHIGYLPLISMLMSIYLCLDGIDDNLQSSFMIQDCTTFCYKGKHLSFIIFTTILLFSFITISTLSRSYWEKSSAFLNLRTNPVYLSALSLAQIVLVILNKALKTYNQIYHGIACSVVVLLILIFTLIYRPYNYQRALVSQIISLTATLWGIGTSTFFLNYSTIKNWLIVEATGILGIVVVGVYFINRCPKLLKTESGVSIAKLFLFQFTKDYHEHPRTFADINIYSVPQAYAIDKE</sequence>
<name>A0A1R2CJU6_9CILI</name>
<evidence type="ECO:0000256" key="1">
    <source>
        <dbReference type="SAM" id="Phobius"/>
    </source>
</evidence>
<organism evidence="3 4">
    <name type="scientific">Stentor coeruleus</name>
    <dbReference type="NCBI Taxonomy" id="5963"/>
    <lineage>
        <taxon>Eukaryota</taxon>
        <taxon>Sar</taxon>
        <taxon>Alveolata</taxon>
        <taxon>Ciliophora</taxon>
        <taxon>Postciliodesmatophora</taxon>
        <taxon>Heterotrichea</taxon>
        <taxon>Heterotrichida</taxon>
        <taxon>Stentoridae</taxon>
        <taxon>Stentor</taxon>
    </lineage>
</organism>
<proteinExistence type="predicted"/>
<accession>A0A1R2CJU6</accession>
<dbReference type="AlphaFoldDB" id="A0A1R2CJU6"/>
<feature type="transmembrane region" description="Helical" evidence="1">
    <location>
        <begin position="950"/>
        <end position="972"/>
    </location>
</feature>
<feature type="transmembrane region" description="Helical" evidence="1">
    <location>
        <begin position="805"/>
        <end position="823"/>
    </location>
</feature>
<dbReference type="InterPro" id="IPR028082">
    <property type="entry name" value="Peripla_BP_I"/>
</dbReference>
<feature type="transmembrane region" description="Helical" evidence="1">
    <location>
        <begin position="763"/>
        <end position="785"/>
    </location>
</feature>
<evidence type="ECO:0000256" key="2">
    <source>
        <dbReference type="SAM" id="SignalP"/>
    </source>
</evidence>
<feature type="chain" id="PRO_5012345111" description="Receptor ligand binding region domain-containing protein" evidence="2">
    <location>
        <begin position="16"/>
        <end position="1139"/>
    </location>
</feature>
<keyword evidence="2" id="KW-0732">Signal</keyword>
<dbReference type="OrthoDB" id="5984008at2759"/>
<feature type="transmembrane region" description="Helical" evidence="1">
    <location>
        <begin position="1044"/>
        <end position="1063"/>
    </location>
</feature>
<feature type="transmembrane region" description="Helical" evidence="1">
    <location>
        <begin position="853"/>
        <end position="877"/>
    </location>
</feature>
<feature type="transmembrane region" description="Helical" evidence="1">
    <location>
        <begin position="984"/>
        <end position="1005"/>
    </location>
</feature>
<feature type="transmembrane region" description="Helical" evidence="1">
    <location>
        <begin position="1069"/>
        <end position="1088"/>
    </location>
</feature>
<feature type="transmembrane region" description="Helical" evidence="1">
    <location>
        <begin position="1011"/>
        <end position="1032"/>
    </location>
</feature>
<comment type="caution">
    <text evidence="3">The sequence shown here is derived from an EMBL/GenBank/DDBJ whole genome shotgun (WGS) entry which is preliminary data.</text>
</comment>
<protein>
    <recommendedName>
        <fullName evidence="5">Receptor ligand binding region domain-containing protein</fullName>
    </recommendedName>
</protein>
<evidence type="ECO:0008006" key="5">
    <source>
        <dbReference type="Google" id="ProtNLM"/>
    </source>
</evidence>
<gene>
    <name evidence="3" type="ORF">SteCoe_8612</name>
</gene>
<keyword evidence="1" id="KW-1133">Transmembrane helix</keyword>
<dbReference type="EMBL" id="MPUH01000130">
    <property type="protein sequence ID" value="OMJ89226.1"/>
    <property type="molecule type" value="Genomic_DNA"/>
</dbReference>
<evidence type="ECO:0000313" key="4">
    <source>
        <dbReference type="Proteomes" id="UP000187209"/>
    </source>
</evidence>
<dbReference type="SUPFAM" id="SSF53822">
    <property type="entry name" value="Periplasmic binding protein-like I"/>
    <property type="match status" value="1"/>
</dbReference>
<feature type="signal peptide" evidence="2">
    <location>
        <begin position="1"/>
        <end position="15"/>
    </location>
</feature>
<dbReference type="Gene3D" id="3.40.50.2300">
    <property type="match status" value="2"/>
</dbReference>
<dbReference type="Proteomes" id="UP000187209">
    <property type="component" value="Unassembled WGS sequence"/>
</dbReference>
<keyword evidence="4" id="KW-1185">Reference proteome</keyword>